<dbReference type="InterPro" id="IPR000863">
    <property type="entry name" value="Sulfotransferase_dom"/>
</dbReference>
<feature type="binding site" evidence="4">
    <location>
        <position position="211"/>
    </location>
    <ligand>
        <name>3'-phosphoadenylyl sulfate</name>
        <dbReference type="ChEBI" id="CHEBI:58339"/>
    </ligand>
</feature>
<dbReference type="Pfam" id="PF00685">
    <property type="entry name" value="Sulfotransfer_1"/>
    <property type="match status" value="1"/>
</dbReference>
<feature type="region of interest" description="Disordered" evidence="5">
    <location>
        <begin position="21"/>
        <end position="88"/>
    </location>
</feature>
<feature type="region of interest" description="Disordered" evidence="5">
    <location>
        <begin position="245"/>
        <end position="276"/>
    </location>
</feature>
<dbReference type="AlphaFoldDB" id="A0ABD3MCS6"/>
<keyword evidence="8" id="KW-1185">Reference proteome</keyword>
<sequence length="413" mass="46494">MKMSDFASMLASFKSNAVASASTSSSKSSALPQSSSTSPSQQRSMTRKRPHPDPADGAHNIVVGHTHTAGPSFPSMHESVRHKHQTYQGGGGDDIGFELSFLVIGAQKAGTSWLHALLQKCSPTTRISLPREQKEVHFWDWHYRKGFQWYIRQFDYPRKKLSLTHKKTGEGTPSTATKYGEITPCYVVLPPSTISEIHQCFPNLKLIFIARDMVDRVWSAMIMELRDQNSGRKAGEFAEGVIPGDDTRRLAKEGRSSNSSMSVAQQRRMQQQSLPSSQTDAYFLERLRSETHASRSDYATHLRNWYAHFPAKSILIIDYKEIDTDPRGVLRAVLVHIGIEEDEAKACVEALQDEEVRQKVNAATSGSNADTTSQCLLSQRPSLKKQIQDYVRPFAVEFNLMLKEQGYNWRLNE</sequence>
<evidence type="ECO:0000256" key="3">
    <source>
        <dbReference type="PIRSR" id="PIRSR637359-1"/>
    </source>
</evidence>
<dbReference type="PANTHER" id="PTHR10605">
    <property type="entry name" value="HEPARAN SULFATE SULFOTRANSFERASE"/>
    <property type="match status" value="1"/>
</dbReference>
<accession>A0ABD3MCS6</accession>
<evidence type="ECO:0000259" key="6">
    <source>
        <dbReference type="Pfam" id="PF00685"/>
    </source>
</evidence>
<feature type="compositionally biased region" description="Basic and acidic residues" evidence="5">
    <location>
        <begin position="245"/>
        <end position="255"/>
    </location>
</feature>
<evidence type="ECO:0000256" key="4">
    <source>
        <dbReference type="PIRSR" id="PIRSR637359-2"/>
    </source>
</evidence>
<dbReference type="InterPro" id="IPR037359">
    <property type="entry name" value="NST/OST"/>
</dbReference>
<evidence type="ECO:0000313" key="7">
    <source>
        <dbReference type="EMBL" id="KAL3759982.1"/>
    </source>
</evidence>
<protein>
    <recommendedName>
        <fullName evidence="6">Sulfotransferase domain-containing protein</fullName>
    </recommendedName>
</protein>
<comment type="caution">
    <text evidence="7">The sequence shown here is derived from an EMBL/GenBank/DDBJ whole genome shotgun (WGS) entry which is preliminary data.</text>
</comment>
<feature type="binding site" evidence="4">
    <location>
        <position position="219"/>
    </location>
    <ligand>
        <name>3'-phosphoadenylyl sulfate</name>
        <dbReference type="ChEBI" id="CHEBI:58339"/>
    </ligand>
</feature>
<proteinExistence type="predicted"/>
<evidence type="ECO:0000256" key="1">
    <source>
        <dbReference type="ARBA" id="ARBA00022679"/>
    </source>
</evidence>
<keyword evidence="2" id="KW-0325">Glycoprotein</keyword>
<dbReference type="InterPro" id="IPR027417">
    <property type="entry name" value="P-loop_NTPase"/>
</dbReference>
<dbReference type="PANTHER" id="PTHR10605:SF56">
    <property type="entry name" value="BIFUNCTIONAL HEPARAN SULFATE N-DEACETYLASE_N-SULFOTRANSFERASE"/>
    <property type="match status" value="1"/>
</dbReference>
<dbReference type="Gene3D" id="3.40.50.300">
    <property type="entry name" value="P-loop containing nucleotide triphosphate hydrolases"/>
    <property type="match status" value="1"/>
</dbReference>
<evidence type="ECO:0000256" key="2">
    <source>
        <dbReference type="ARBA" id="ARBA00023180"/>
    </source>
</evidence>
<evidence type="ECO:0000256" key="5">
    <source>
        <dbReference type="SAM" id="MobiDB-lite"/>
    </source>
</evidence>
<organism evidence="7 8">
    <name type="scientific">Discostella pseudostelligera</name>
    <dbReference type="NCBI Taxonomy" id="259834"/>
    <lineage>
        <taxon>Eukaryota</taxon>
        <taxon>Sar</taxon>
        <taxon>Stramenopiles</taxon>
        <taxon>Ochrophyta</taxon>
        <taxon>Bacillariophyta</taxon>
        <taxon>Coscinodiscophyceae</taxon>
        <taxon>Thalassiosirophycidae</taxon>
        <taxon>Stephanodiscales</taxon>
        <taxon>Stephanodiscaceae</taxon>
        <taxon>Discostella</taxon>
    </lineage>
</organism>
<reference evidence="7 8" key="1">
    <citation type="submission" date="2024-10" db="EMBL/GenBank/DDBJ databases">
        <title>Updated reference genomes for cyclostephanoid diatoms.</title>
        <authorList>
            <person name="Roberts W.R."/>
            <person name="Alverson A.J."/>
        </authorList>
    </citation>
    <scope>NUCLEOTIDE SEQUENCE [LARGE SCALE GENOMIC DNA]</scope>
    <source>
        <strain evidence="7 8">AJA232-27</strain>
    </source>
</reference>
<name>A0ABD3MCS6_9STRA</name>
<dbReference type="EMBL" id="JALLBG020000195">
    <property type="protein sequence ID" value="KAL3759982.1"/>
    <property type="molecule type" value="Genomic_DNA"/>
</dbReference>
<feature type="active site" description="For sulfotransferase activity" evidence="3">
    <location>
        <position position="108"/>
    </location>
</feature>
<dbReference type="SUPFAM" id="SSF52540">
    <property type="entry name" value="P-loop containing nucleoside triphosphate hydrolases"/>
    <property type="match status" value="1"/>
</dbReference>
<feature type="compositionally biased region" description="Polar residues" evidence="5">
    <location>
        <begin position="256"/>
        <end position="276"/>
    </location>
</feature>
<dbReference type="GO" id="GO:0016740">
    <property type="term" value="F:transferase activity"/>
    <property type="evidence" value="ECO:0007669"/>
    <property type="project" value="UniProtKB-KW"/>
</dbReference>
<keyword evidence="1" id="KW-0808">Transferase</keyword>
<gene>
    <name evidence="7" type="ORF">ACHAWU_000605</name>
</gene>
<feature type="compositionally biased region" description="Low complexity" evidence="5">
    <location>
        <begin position="21"/>
        <end position="44"/>
    </location>
</feature>
<evidence type="ECO:0000313" key="8">
    <source>
        <dbReference type="Proteomes" id="UP001530293"/>
    </source>
</evidence>
<feature type="domain" description="Sulfotransferase" evidence="6">
    <location>
        <begin position="101"/>
        <end position="359"/>
    </location>
</feature>
<dbReference type="Proteomes" id="UP001530293">
    <property type="component" value="Unassembled WGS sequence"/>
</dbReference>